<dbReference type="EMBL" id="JAYDYQ010002688">
    <property type="protein sequence ID" value="KAK4478013.1"/>
    <property type="molecule type" value="Genomic_DNA"/>
</dbReference>
<dbReference type="PRINTS" id="PR00364">
    <property type="entry name" value="DISEASERSIST"/>
</dbReference>
<dbReference type="Proteomes" id="UP001291926">
    <property type="component" value="Unassembled WGS sequence"/>
</dbReference>
<reference evidence="3 4" key="1">
    <citation type="journal article" date="2023" name="bioRxiv">
        <title>Genome report: Whole genome sequence and annotation of Penstemon davidsonii.</title>
        <authorList>
            <person name="Ostevik K.L."/>
            <person name="Alabady M."/>
            <person name="Zhang M."/>
            <person name="Rausher M.D."/>
        </authorList>
    </citation>
    <scope>NUCLEOTIDE SEQUENCE [LARGE SCALE GENOMIC DNA]</scope>
    <source>
        <strain evidence="3">DNT005</strain>
        <tissue evidence="3">Whole leaf</tissue>
    </source>
</reference>
<dbReference type="Pfam" id="PF00931">
    <property type="entry name" value="NB-ARC"/>
    <property type="match status" value="1"/>
</dbReference>
<dbReference type="SUPFAM" id="SSF52540">
    <property type="entry name" value="P-loop containing nucleoside triphosphate hydrolases"/>
    <property type="match status" value="1"/>
</dbReference>
<dbReference type="InterPro" id="IPR027417">
    <property type="entry name" value="P-loop_NTPase"/>
</dbReference>
<proteinExistence type="predicted"/>
<evidence type="ECO:0000313" key="4">
    <source>
        <dbReference type="Proteomes" id="UP001291926"/>
    </source>
</evidence>
<sequence>MDKLTGQQPTLQIIPITGMGGIGKTTLARNVYGNSLIVQRFDIRGWITVSQFYNIEQMLLGLLRGVGVTIDQMEHENSEYHHLGKILYQHLSGRMYLIIVDDLWNTDAWDKLKVFLPDTQGSRIMVTMRLKDVANYVGSSNLHEINLLDENKS</sequence>
<evidence type="ECO:0000256" key="1">
    <source>
        <dbReference type="ARBA" id="ARBA00022821"/>
    </source>
</evidence>
<accession>A0ABR0CNY9</accession>
<comment type="caution">
    <text evidence="3">The sequence shown here is derived from an EMBL/GenBank/DDBJ whole genome shotgun (WGS) entry which is preliminary data.</text>
</comment>
<evidence type="ECO:0000313" key="3">
    <source>
        <dbReference type="EMBL" id="KAK4478013.1"/>
    </source>
</evidence>
<dbReference type="PANTHER" id="PTHR36766:SF40">
    <property type="entry name" value="DISEASE RESISTANCE PROTEIN RGA3"/>
    <property type="match status" value="1"/>
</dbReference>
<gene>
    <name evidence="3" type="ORF">RD792_017278</name>
</gene>
<feature type="domain" description="NB-ARC" evidence="2">
    <location>
        <begin position="8"/>
        <end position="153"/>
    </location>
</feature>
<keyword evidence="4" id="KW-1185">Reference proteome</keyword>
<dbReference type="PANTHER" id="PTHR36766">
    <property type="entry name" value="PLANT BROAD-SPECTRUM MILDEW RESISTANCE PROTEIN RPW8"/>
    <property type="match status" value="1"/>
</dbReference>
<name>A0ABR0CNY9_9LAMI</name>
<organism evidence="3 4">
    <name type="scientific">Penstemon davidsonii</name>
    <dbReference type="NCBI Taxonomy" id="160366"/>
    <lineage>
        <taxon>Eukaryota</taxon>
        <taxon>Viridiplantae</taxon>
        <taxon>Streptophyta</taxon>
        <taxon>Embryophyta</taxon>
        <taxon>Tracheophyta</taxon>
        <taxon>Spermatophyta</taxon>
        <taxon>Magnoliopsida</taxon>
        <taxon>eudicotyledons</taxon>
        <taxon>Gunneridae</taxon>
        <taxon>Pentapetalae</taxon>
        <taxon>asterids</taxon>
        <taxon>lamiids</taxon>
        <taxon>Lamiales</taxon>
        <taxon>Plantaginaceae</taxon>
        <taxon>Cheloneae</taxon>
        <taxon>Penstemon</taxon>
    </lineage>
</organism>
<dbReference type="Gene3D" id="3.40.50.300">
    <property type="entry name" value="P-loop containing nucleotide triphosphate hydrolases"/>
    <property type="match status" value="1"/>
</dbReference>
<evidence type="ECO:0000259" key="2">
    <source>
        <dbReference type="Pfam" id="PF00931"/>
    </source>
</evidence>
<keyword evidence="1" id="KW-0611">Plant defense</keyword>
<dbReference type="InterPro" id="IPR002182">
    <property type="entry name" value="NB-ARC"/>
</dbReference>
<protein>
    <recommendedName>
        <fullName evidence="2">NB-ARC domain-containing protein</fullName>
    </recommendedName>
</protein>